<evidence type="ECO:0000256" key="1">
    <source>
        <dbReference type="ARBA" id="ARBA00010088"/>
    </source>
</evidence>
<protein>
    <submittedName>
        <fullName evidence="5">Alpha/beta-hydrolase</fullName>
    </submittedName>
</protein>
<evidence type="ECO:0000259" key="4">
    <source>
        <dbReference type="Pfam" id="PF08386"/>
    </source>
</evidence>
<dbReference type="OrthoDB" id="425534at2759"/>
<dbReference type="PANTHER" id="PTHR43248:SF25">
    <property type="entry name" value="AB HYDROLASE-1 DOMAIN-CONTAINING PROTEIN-RELATED"/>
    <property type="match status" value="1"/>
</dbReference>
<keyword evidence="3" id="KW-0732">Signal</keyword>
<dbReference type="InterPro" id="IPR029058">
    <property type="entry name" value="AB_hydrolase_fold"/>
</dbReference>
<gene>
    <name evidence="5" type="ORF">BU26DRAFT_66603</name>
</gene>
<organism evidence="5 6">
    <name type="scientific">Trematosphaeria pertusa</name>
    <dbReference type="NCBI Taxonomy" id="390896"/>
    <lineage>
        <taxon>Eukaryota</taxon>
        <taxon>Fungi</taxon>
        <taxon>Dikarya</taxon>
        <taxon>Ascomycota</taxon>
        <taxon>Pezizomycotina</taxon>
        <taxon>Dothideomycetes</taxon>
        <taxon>Pleosporomycetidae</taxon>
        <taxon>Pleosporales</taxon>
        <taxon>Massarineae</taxon>
        <taxon>Trematosphaeriaceae</taxon>
        <taxon>Trematosphaeria</taxon>
    </lineage>
</organism>
<sequence>MKFAAPTAAAVAILLSVASAAPQATPRSSGMVYSFSDLNPTADLMWTPCYDNFTCALLQVPLDYEDLSVGTTKVAIIKKPSSNASAEDLLVNPGGPGSSGVNLVLNNYGTIAAKVGSQFNIVGIDPRGVNNSGPDLDCFRGYSPIARNAFYANAFAVPDNTSEYGLARSFQLTGAYGDWCSGVYSVNGTAKYANTVAVAHDFLHYIELREKGLGGDARNAKLWYYGVSYGTVLGATFASLFPDRIARMILDGVVDSEEYYNGKWDSSPSDTDQAVRFLFQACFAAGPDKCAFHQQATSSEELEQRYLAIMDSLRKSPIAVGDPLSETTIALGLIPTVVTWQDLMSDTLSVAILPRLQLRGFVQTLAELETGKGERLAAIIDSANIASPYIGDTFGLQAAERLITCLDANGRSKISTIDEYRDYVNSLARTSEHGGLAVAGNLGAVCRKLDILPPKSQVFEGTPGANKTSVPILWIGNTADPMTPLRSAKKMASLFPESRVLTFNTTGHASTNTPSKCITSYTQRYMLDASLPPQDAVCEPDDYEIRW</sequence>
<evidence type="ECO:0000256" key="2">
    <source>
        <dbReference type="ARBA" id="ARBA00022801"/>
    </source>
</evidence>
<accession>A0A6A6I4K1</accession>
<dbReference type="EMBL" id="ML987200">
    <property type="protein sequence ID" value="KAF2245271.1"/>
    <property type="molecule type" value="Genomic_DNA"/>
</dbReference>
<dbReference type="InterPro" id="IPR051601">
    <property type="entry name" value="Serine_prot/Carboxylest_S33"/>
</dbReference>
<dbReference type="Proteomes" id="UP000800094">
    <property type="component" value="Unassembled WGS sequence"/>
</dbReference>
<dbReference type="GeneID" id="54589507"/>
<dbReference type="Pfam" id="PF08386">
    <property type="entry name" value="Abhydrolase_4"/>
    <property type="match status" value="1"/>
</dbReference>
<feature type="domain" description="Peptidase S33 tripeptidyl aminopeptidase-like C-terminal" evidence="4">
    <location>
        <begin position="465"/>
        <end position="538"/>
    </location>
</feature>
<evidence type="ECO:0000313" key="5">
    <source>
        <dbReference type="EMBL" id="KAF2245271.1"/>
    </source>
</evidence>
<keyword evidence="6" id="KW-1185">Reference proteome</keyword>
<keyword evidence="2 5" id="KW-0378">Hydrolase</keyword>
<name>A0A6A6I4K1_9PLEO</name>
<dbReference type="InterPro" id="IPR013595">
    <property type="entry name" value="Pept_S33_TAP-like_C"/>
</dbReference>
<proteinExistence type="inferred from homology"/>
<dbReference type="Gene3D" id="3.40.50.1820">
    <property type="entry name" value="alpha/beta hydrolase"/>
    <property type="match status" value="1"/>
</dbReference>
<feature type="chain" id="PRO_5025413642" evidence="3">
    <location>
        <begin position="21"/>
        <end position="547"/>
    </location>
</feature>
<comment type="similarity">
    <text evidence="1">Belongs to the peptidase S33 family.</text>
</comment>
<dbReference type="AlphaFoldDB" id="A0A6A6I4K1"/>
<evidence type="ECO:0000256" key="3">
    <source>
        <dbReference type="SAM" id="SignalP"/>
    </source>
</evidence>
<evidence type="ECO:0000313" key="6">
    <source>
        <dbReference type="Proteomes" id="UP000800094"/>
    </source>
</evidence>
<dbReference type="RefSeq" id="XP_033680275.1">
    <property type="nucleotide sequence ID" value="XM_033836177.1"/>
</dbReference>
<feature type="signal peptide" evidence="3">
    <location>
        <begin position="1"/>
        <end position="20"/>
    </location>
</feature>
<reference evidence="5" key="1">
    <citation type="journal article" date="2020" name="Stud. Mycol.">
        <title>101 Dothideomycetes genomes: a test case for predicting lifestyles and emergence of pathogens.</title>
        <authorList>
            <person name="Haridas S."/>
            <person name="Albert R."/>
            <person name="Binder M."/>
            <person name="Bloem J."/>
            <person name="Labutti K."/>
            <person name="Salamov A."/>
            <person name="Andreopoulos B."/>
            <person name="Baker S."/>
            <person name="Barry K."/>
            <person name="Bills G."/>
            <person name="Bluhm B."/>
            <person name="Cannon C."/>
            <person name="Castanera R."/>
            <person name="Culley D."/>
            <person name="Daum C."/>
            <person name="Ezra D."/>
            <person name="Gonzalez J."/>
            <person name="Henrissat B."/>
            <person name="Kuo A."/>
            <person name="Liang C."/>
            <person name="Lipzen A."/>
            <person name="Lutzoni F."/>
            <person name="Magnuson J."/>
            <person name="Mondo S."/>
            <person name="Nolan M."/>
            <person name="Ohm R."/>
            <person name="Pangilinan J."/>
            <person name="Park H.-J."/>
            <person name="Ramirez L."/>
            <person name="Alfaro M."/>
            <person name="Sun H."/>
            <person name="Tritt A."/>
            <person name="Yoshinaga Y."/>
            <person name="Zwiers L.-H."/>
            <person name="Turgeon B."/>
            <person name="Goodwin S."/>
            <person name="Spatafora J."/>
            <person name="Crous P."/>
            <person name="Grigoriev I."/>
        </authorList>
    </citation>
    <scope>NUCLEOTIDE SEQUENCE</scope>
    <source>
        <strain evidence="5">CBS 122368</strain>
    </source>
</reference>
<dbReference type="PANTHER" id="PTHR43248">
    <property type="entry name" value="2-SUCCINYL-6-HYDROXY-2,4-CYCLOHEXADIENE-1-CARBOXYLATE SYNTHASE"/>
    <property type="match status" value="1"/>
</dbReference>
<dbReference type="GO" id="GO:0016787">
    <property type="term" value="F:hydrolase activity"/>
    <property type="evidence" value="ECO:0007669"/>
    <property type="project" value="UniProtKB-KW"/>
</dbReference>
<dbReference type="SUPFAM" id="SSF53474">
    <property type="entry name" value="alpha/beta-Hydrolases"/>
    <property type="match status" value="1"/>
</dbReference>